<dbReference type="GO" id="GO:0031591">
    <property type="term" value="P:wybutosine biosynthetic process"/>
    <property type="evidence" value="ECO:0007669"/>
    <property type="project" value="TreeGrafter"/>
</dbReference>
<comment type="pathway">
    <text evidence="2">tRNA modification; wybutosine-tRNA(Phe) biosynthesis.</text>
</comment>
<feature type="transmembrane region" description="Helical" evidence="16">
    <location>
        <begin position="12"/>
        <end position="31"/>
    </location>
</feature>
<sequence length="697" mass="77602">MGSVLSSLLSGVDGSVVVITVLLAVLAPLLLRSNKGGKKEETKKIDANQTQDEAKEGAKDYRRTAAKERTQQVRRESKVFKLDSNGEGLDEVYILHGGMSGNCADFAEELGKNIHATGKVSPTTVLSLEQFYEDGMTMKSLARKNAVCILIVATYTGGTPPPTAQAFFDYLEDSTHTKTELAGLRFAVVGLGHKDYATNYNVFGRYVDKRMAMLGAKRVYTRGEDDEAQLGEGFRVWQKAFLSMLERAGFKKVAGAKSANAGSNGGSGRVKIGELQTEEEKKVVIEDPEESDDESAEESDDDLDDLEDLGLEGEDGSGEAKEMVTESLRKNLTKQGYKIIGSHSGVKLCRWTKAMLRGRGGCYKHTFYGISSFQCMEMTPSLACANKCVFCWRHHKNPVGREWRWKADDPKMLIDGAIEQHRGMMKQMKGVPGVKKDRYEESMNVKHCALSLVGEPIIYPHINEFVGYLHEKNISSFLVTNAQFPELITALPPVTQLYVSIDASNEEDLKRIDRPLFTDFWQRFLDSIEALGKTGQRTVFRLTLVKGWNMDELDGYAALVKHGNPCMIEVKGVTYCGGKKPVIGMKEVPWHDEVIRFCSELAKLLGDEYEIASEHAHSCCVLLARKDFKINGEWYTWIDFDKFAQLEREGKPFDTSDYLAKTPYWAVYRGLGVDGDGGFDPAEVHMKRDGSIVESGC</sequence>
<evidence type="ECO:0000256" key="7">
    <source>
        <dbReference type="ARBA" id="ARBA00022694"/>
    </source>
</evidence>
<keyword evidence="11" id="KW-0411">Iron-sulfur</keyword>
<organism evidence="19">
    <name type="scientific">Palpitomonas bilix</name>
    <dbReference type="NCBI Taxonomy" id="652834"/>
    <lineage>
        <taxon>Eukaryota</taxon>
        <taxon>Eukaryota incertae sedis</taxon>
    </lineage>
</organism>
<dbReference type="SUPFAM" id="SSF102114">
    <property type="entry name" value="Radical SAM enzymes"/>
    <property type="match status" value="1"/>
</dbReference>
<evidence type="ECO:0000256" key="1">
    <source>
        <dbReference type="ARBA" id="ARBA00001966"/>
    </source>
</evidence>
<dbReference type="EMBL" id="HBIB01027768">
    <property type="protein sequence ID" value="CAE0255777.1"/>
    <property type="molecule type" value="Transcribed_RNA"/>
</dbReference>
<dbReference type="InterPro" id="IPR001094">
    <property type="entry name" value="Flavdoxin-like"/>
</dbReference>
<keyword evidence="6" id="KW-0949">S-adenosyl-L-methionine</keyword>
<evidence type="ECO:0000256" key="10">
    <source>
        <dbReference type="ARBA" id="ARBA00023004"/>
    </source>
</evidence>
<evidence type="ECO:0000256" key="2">
    <source>
        <dbReference type="ARBA" id="ARBA00004797"/>
    </source>
</evidence>
<keyword evidence="5" id="KW-0004">4Fe-4S</keyword>
<dbReference type="EC" id="4.1.3.44" evidence="4"/>
<dbReference type="SFLD" id="SFLDG01071">
    <property type="entry name" value="tRNA_wybutosine-synthesizing"/>
    <property type="match status" value="1"/>
</dbReference>
<dbReference type="PROSITE" id="PS51918">
    <property type="entry name" value="RADICAL_SAM"/>
    <property type="match status" value="1"/>
</dbReference>
<evidence type="ECO:0000256" key="16">
    <source>
        <dbReference type="SAM" id="Phobius"/>
    </source>
</evidence>
<comment type="function">
    <text evidence="13">Probable component of the wybutosine biosynthesis pathway. Wybutosine is a hyper modified guanosine with a tricyclic base found at the 3'-position adjacent to the anticodon of eukaryotic phenylalanine tRNA. Catalyzes the condensation of N-methylguanine with 2 carbon atoms from pyruvate to form the tricyclic 4-demethylwyosine, an intermediate in wybutosine biosynthesis.</text>
</comment>
<evidence type="ECO:0000256" key="12">
    <source>
        <dbReference type="ARBA" id="ARBA00023239"/>
    </source>
</evidence>
<comment type="catalytic activity">
    <reaction evidence="14">
        <text>N(1)-methylguanosine(37) in tRNA(Phe) + pyruvate + S-adenosyl-L-methionine = 4-demethylwyosine(37) in tRNA(Phe) + 5'-deoxyadenosine + L-methionine + CO2 + H2O</text>
        <dbReference type="Rhea" id="RHEA:36347"/>
        <dbReference type="Rhea" id="RHEA-COMP:10164"/>
        <dbReference type="Rhea" id="RHEA-COMP:10165"/>
        <dbReference type="ChEBI" id="CHEBI:15361"/>
        <dbReference type="ChEBI" id="CHEBI:15377"/>
        <dbReference type="ChEBI" id="CHEBI:16526"/>
        <dbReference type="ChEBI" id="CHEBI:17319"/>
        <dbReference type="ChEBI" id="CHEBI:57844"/>
        <dbReference type="ChEBI" id="CHEBI:59789"/>
        <dbReference type="ChEBI" id="CHEBI:64315"/>
        <dbReference type="ChEBI" id="CHEBI:73542"/>
        <dbReference type="EC" id="4.1.3.44"/>
    </reaction>
</comment>
<dbReference type="SFLD" id="SFLDF00284">
    <property type="entry name" value="tRNA_wybutosine-synthesizing"/>
    <property type="match status" value="1"/>
</dbReference>
<keyword evidence="7" id="KW-0819">tRNA processing</keyword>
<dbReference type="Pfam" id="PF00258">
    <property type="entry name" value="Flavodoxin_1"/>
    <property type="match status" value="1"/>
</dbReference>
<keyword evidence="16" id="KW-1133">Transmembrane helix</keyword>
<dbReference type="PROSITE" id="PS50902">
    <property type="entry name" value="FLAVODOXIN_LIKE"/>
    <property type="match status" value="1"/>
</dbReference>
<reference evidence="19" key="1">
    <citation type="submission" date="2021-01" db="EMBL/GenBank/DDBJ databases">
        <authorList>
            <person name="Corre E."/>
            <person name="Pelletier E."/>
            <person name="Niang G."/>
            <person name="Scheremetjew M."/>
            <person name="Finn R."/>
            <person name="Kale V."/>
            <person name="Holt S."/>
            <person name="Cochrane G."/>
            <person name="Meng A."/>
            <person name="Brown T."/>
            <person name="Cohen L."/>
        </authorList>
    </citation>
    <scope>NUCLEOTIDE SEQUENCE</scope>
    <source>
        <strain evidence="19">NIES-2562</strain>
    </source>
</reference>
<gene>
    <name evidence="19" type="ORF">PBIL07802_LOCUS18031</name>
</gene>
<dbReference type="GO" id="GO:0010181">
    <property type="term" value="F:FMN binding"/>
    <property type="evidence" value="ECO:0007669"/>
    <property type="project" value="InterPro"/>
</dbReference>
<feature type="domain" description="Flavodoxin-like" evidence="17">
    <location>
        <begin position="92"/>
        <end position="242"/>
    </location>
</feature>
<dbReference type="PANTHER" id="PTHR13930:SF0">
    <property type="entry name" value="S-ADENOSYL-L-METHIONINE-DEPENDENT TRNA 4-DEMETHYLWYOSINE SYNTHASE TYW1-RELATED"/>
    <property type="match status" value="1"/>
</dbReference>
<dbReference type="SUPFAM" id="SSF52218">
    <property type="entry name" value="Flavoproteins"/>
    <property type="match status" value="1"/>
</dbReference>
<keyword evidence="10" id="KW-0408">Iron</keyword>
<dbReference type="PANTHER" id="PTHR13930">
    <property type="entry name" value="S-ADENOSYL-L-METHIONINE-DEPENDENT TRNA 4-DEMETHYLWYOSINE SYNTHASE"/>
    <property type="match status" value="1"/>
</dbReference>
<evidence type="ECO:0000256" key="13">
    <source>
        <dbReference type="ARBA" id="ARBA00025368"/>
    </source>
</evidence>
<dbReference type="InterPro" id="IPR034556">
    <property type="entry name" value="tRNA_wybutosine-synthase"/>
</dbReference>
<keyword evidence="16" id="KW-0812">Transmembrane</keyword>
<comment type="similarity">
    <text evidence="3">Belongs to the TYW1 family.</text>
</comment>
<evidence type="ECO:0000256" key="9">
    <source>
        <dbReference type="ARBA" id="ARBA00022741"/>
    </source>
</evidence>
<keyword evidence="8" id="KW-0479">Metal-binding</keyword>
<feature type="region of interest" description="Disordered" evidence="15">
    <location>
        <begin position="256"/>
        <end position="321"/>
    </location>
</feature>
<evidence type="ECO:0000256" key="3">
    <source>
        <dbReference type="ARBA" id="ARBA00010115"/>
    </source>
</evidence>
<dbReference type="InterPro" id="IPR008254">
    <property type="entry name" value="Flavodoxin/NO_synth"/>
</dbReference>
<dbReference type="GO" id="GO:0046872">
    <property type="term" value="F:metal ion binding"/>
    <property type="evidence" value="ECO:0007669"/>
    <property type="project" value="UniProtKB-KW"/>
</dbReference>
<dbReference type="InterPro" id="IPR013917">
    <property type="entry name" value="tRNA_wybutosine-synth"/>
</dbReference>
<comment type="cofactor">
    <cofactor evidence="1">
        <name>[4Fe-4S] cluster</name>
        <dbReference type="ChEBI" id="CHEBI:49883"/>
    </cofactor>
</comment>
<evidence type="ECO:0000313" key="19">
    <source>
        <dbReference type="EMBL" id="CAE0255777.1"/>
    </source>
</evidence>
<feature type="region of interest" description="Disordered" evidence="15">
    <location>
        <begin position="37"/>
        <end position="70"/>
    </location>
</feature>
<dbReference type="GO" id="GO:0051539">
    <property type="term" value="F:4 iron, 4 sulfur cluster binding"/>
    <property type="evidence" value="ECO:0007669"/>
    <property type="project" value="UniProtKB-KW"/>
</dbReference>
<dbReference type="InterPro" id="IPR058240">
    <property type="entry name" value="rSAM_sf"/>
</dbReference>
<dbReference type="PRINTS" id="PR00369">
    <property type="entry name" value="FLAVODOXIN"/>
</dbReference>
<dbReference type="CDD" id="cd01335">
    <property type="entry name" value="Radical_SAM"/>
    <property type="match status" value="1"/>
</dbReference>
<protein>
    <recommendedName>
        <fullName evidence="4">tRNA 4-demethylwyosine synthase (AdoMet-dependent)</fullName>
        <ecNumber evidence="4">4.1.3.44</ecNumber>
    </recommendedName>
</protein>
<keyword evidence="16" id="KW-0472">Membrane</keyword>
<name>A0A7S3DFP5_9EUKA</name>
<evidence type="ECO:0000256" key="15">
    <source>
        <dbReference type="SAM" id="MobiDB-lite"/>
    </source>
</evidence>
<evidence type="ECO:0000256" key="8">
    <source>
        <dbReference type="ARBA" id="ARBA00022723"/>
    </source>
</evidence>
<feature type="compositionally biased region" description="Acidic residues" evidence="15">
    <location>
        <begin position="286"/>
        <end position="317"/>
    </location>
</feature>
<dbReference type="InterPro" id="IPR029039">
    <property type="entry name" value="Flavoprotein-like_sf"/>
</dbReference>
<feature type="domain" description="Radical SAM core" evidence="18">
    <location>
        <begin position="368"/>
        <end position="616"/>
    </location>
</feature>
<keyword evidence="12" id="KW-0456">Lyase</keyword>
<dbReference type="SFLD" id="SFLDS00029">
    <property type="entry name" value="Radical_SAM"/>
    <property type="match status" value="1"/>
</dbReference>
<dbReference type="FunFam" id="3.20.20.70:FF:000196">
    <property type="entry name" value="S-adenosyl-L-methionine-dependent tRNA 4-demethylwyosine synthase"/>
    <property type="match status" value="1"/>
</dbReference>
<dbReference type="Gene3D" id="3.20.20.70">
    <property type="entry name" value="Aldolase class I"/>
    <property type="match status" value="1"/>
</dbReference>
<dbReference type="UniPathway" id="UPA00375"/>
<dbReference type="Gene3D" id="3.40.50.360">
    <property type="match status" value="1"/>
</dbReference>
<proteinExistence type="inferred from homology"/>
<evidence type="ECO:0000259" key="17">
    <source>
        <dbReference type="PROSITE" id="PS50902"/>
    </source>
</evidence>
<dbReference type="Pfam" id="PF04055">
    <property type="entry name" value="Radical_SAM"/>
    <property type="match status" value="1"/>
</dbReference>
<dbReference type="InterPro" id="IPR007197">
    <property type="entry name" value="rSAM"/>
</dbReference>
<evidence type="ECO:0000256" key="6">
    <source>
        <dbReference type="ARBA" id="ARBA00022691"/>
    </source>
</evidence>
<evidence type="ECO:0000256" key="5">
    <source>
        <dbReference type="ARBA" id="ARBA00022485"/>
    </source>
</evidence>
<keyword evidence="9" id="KW-0547">Nucleotide-binding</keyword>
<dbReference type="Pfam" id="PF08608">
    <property type="entry name" value="Wyosine_form"/>
    <property type="match status" value="1"/>
</dbReference>
<dbReference type="GO" id="GO:0102521">
    <property type="term" value="F:tRNA-4-demethylwyosine synthase activity"/>
    <property type="evidence" value="ECO:0007669"/>
    <property type="project" value="UniProtKB-EC"/>
</dbReference>
<dbReference type="AlphaFoldDB" id="A0A7S3DFP5"/>
<accession>A0A7S3DFP5</accession>
<evidence type="ECO:0000256" key="4">
    <source>
        <dbReference type="ARBA" id="ARBA00012821"/>
    </source>
</evidence>
<evidence type="ECO:0000259" key="18">
    <source>
        <dbReference type="PROSITE" id="PS51918"/>
    </source>
</evidence>
<dbReference type="InterPro" id="IPR013785">
    <property type="entry name" value="Aldolase_TIM"/>
</dbReference>
<evidence type="ECO:0000256" key="11">
    <source>
        <dbReference type="ARBA" id="ARBA00023014"/>
    </source>
</evidence>
<evidence type="ECO:0000256" key="14">
    <source>
        <dbReference type="ARBA" id="ARBA00049466"/>
    </source>
</evidence>